<protein>
    <submittedName>
        <fullName evidence="1">Uncharacterized protein</fullName>
    </submittedName>
</protein>
<evidence type="ECO:0000313" key="1">
    <source>
        <dbReference type="EMBL" id="KAK4500650.1"/>
    </source>
</evidence>
<accession>A0ABR0EHA5</accession>
<dbReference type="EMBL" id="JAXOVC010000006">
    <property type="protein sequence ID" value="KAK4500650.1"/>
    <property type="molecule type" value="Genomic_DNA"/>
</dbReference>
<dbReference type="Proteomes" id="UP001305779">
    <property type="component" value="Unassembled WGS sequence"/>
</dbReference>
<reference evidence="1 2" key="1">
    <citation type="journal article" date="2023" name="G3 (Bethesda)">
        <title>A chromosome-level genome assembly of Zasmidium syzygii isolated from banana leaves.</title>
        <authorList>
            <person name="van Westerhoven A.C."/>
            <person name="Mehrabi R."/>
            <person name="Talebi R."/>
            <person name="Steentjes M.B.F."/>
            <person name="Corcolon B."/>
            <person name="Chong P.A."/>
            <person name="Kema G.H.J."/>
            <person name="Seidl M.F."/>
        </authorList>
    </citation>
    <scope>NUCLEOTIDE SEQUENCE [LARGE SCALE GENOMIC DNA]</scope>
    <source>
        <strain evidence="1 2">P124</strain>
    </source>
</reference>
<proteinExistence type="predicted"/>
<evidence type="ECO:0000313" key="2">
    <source>
        <dbReference type="Proteomes" id="UP001305779"/>
    </source>
</evidence>
<organism evidence="1 2">
    <name type="scientific">Zasmidium cellare</name>
    <name type="common">Wine cellar mold</name>
    <name type="synonym">Racodium cellare</name>
    <dbReference type="NCBI Taxonomy" id="395010"/>
    <lineage>
        <taxon>Eukaryota</taxon>
        <taxon>Fungi</taxon>
        <taxon>Dikarya</taxon>
        <taxon>Ascomycota</taxon>
        <taxon>Pezizomycotina</taxon>
        <taxon>Dothideomycetes</taxon>
        <taxon>Dothideomycetidae</taxon>
        <taxon>Mycosphaerellales</taxon>
        <taxon>Mycosphaerellaceae</taxon>
        <taxon>Zasmidium</taxon>
    </lineage>
</organism>
<keyword evidence="2" id="KW-1185">Reference proteome</keyword>
<name>A0ABR0EHA5_ZASCE</name>
<sequence>MHSRKRSPNYGTRGSYLVVDEKAVVPETKYTVWLAARQSKSSVTQPQLSQMDVGAVITWRNL</sequence>
<gene>
    <name evidence="1" type="ORF">PRZ48_008839</name>
</gene>
<comment type="caution">
    <text evidence="1">The sequence shown here is derived from an EMBL/GenBank/DDBJ whole genome shotgun (WGS) entry which is preliminary data.</text>
</comment>